<dbReference type="WBParaSite" id="MCU_012449-RC">
    <property type="protein sequence ID" value="MCU_012449-RC"/>
    <property type="gene ID" value="MCU_012449"/>
</dbReference>
<feature type="domain" description="Rab-GAP TBC" evidence="3">
    <location>
        <begin position="152"/>
        <end position="377"/>
    </location>
</feature>
<keyword evidence="2" id="KW-1133">Transmembrane helix</keyword>
<dbReference type="InterPro" id="IPR000195">
    <property type="entry name" value="Rab-GAP-TBC_dom"/>
</dbReference>
<dbReference type="InterPro" id="IPR035969">
    <property type="entry name" value="Rab-GAP_TBC_sf"/>
</dbReference>
<dbReference type="PANTHER" id="PTHR22957">
    <property type="entry name" value="TBC1 DOMAIN FAMILY MEMBER GTPASE-ACTIVATING PROTEIN"/>
    <property type="match status" value="1"/>
</dbReference>
<feature type="transmembrane region" description="Helical" evidence="2">
    <location>
        <begin position="12"/>
        <end position="38"/>
    </location>
</feature>
<dbReference type="Gene3D" id="1.10.472.80">
    <property type="entry name" value="Ypt/Rab-GAP domain of gyp1p, domain 3"/>
    <property type="match status" value="1"/>
</dbReference>
<keyword evidence="2" id="KW-0812">Transmembrane</keyword>
<sequence length="454" mass="52593">RSVHSSRCSFICLTLLLFGDYQFFYLSYICVAAIHFFLNSNSFSAFQTSVEDAWEADDEEYLSLISKSVAERTAQEVLIRHSSESQTSFASKACLRAAGKLAPGCGIRLDTNTDSSLSLAQPSVECRIELFQALINSPFTDLDILRKQSWSGIPQDVRSTTWKLLCDYLPASYDRRSTTLGKKRQQYSDLTLQFFNLRNGHSGSEIFRQVQKDLIRMTMLQKRQDIFELFERVLFNWSIRHPGSGYVQGINDLLTPFVIVFLSDYAKTELSSAGELKLSKAITKEQLQEVEADVFWCVSRLLDTIQDNYTFAQPGIQNNINKLSSLIERLDAELHRHLLNHKVEYLQFSFRWMNNLLIRELPLRCIIRLWDTYMSEPDGFSQFHVYVCAAFLLRFKDGLMRQNDFHGLLMYLQSLPTHRWTNDDIEMVLAQAFQYKSLFSQAPKHLDYQKSDIH</sequence>
<dbReference type="SUPFAM" id="SSF47923">
    <property type="entry name" value="Ypt/Rab-GAP domain of gyp1p"/>
    <property type="match status" value="2"/>
</dbReference>
<dbReference type="GO" id="GO:0005096">
    <property type="term" value="F:GTPase activator activity"/>
    <property type="evidence" value="ECO:0007669"/>
    <property type="project" value="UniProtKB-KW"/>
</dbReference>
<evidence type="ECO:0000256" key="2">
    <source>
        <dbReference type="SAM" id="Phobius"/>
    </source>
</evidence>
<accession>A0A5K3G0E4</accession>
<reference evidence="4" key="1">
    <citation type="submission" date="2019-11" db="UniProtKB">
        <authorList>
            <consortium name="WormBaseParasite"/>
        </authorList>
    </citation>
    <scope>IDENTIFICATION</scope>
</reference>
<name>A0A5K3G0E4_MESCO</name>
<keyword evidence="1" id="KW-0343">GTPase activation</keyword>
<proteinExistence type="predicted"/>
<dbReference type="PANTHER" id="PTHR22957:SF26">
    <property type="entry name" value="LD44506P"/>
    <property type="match status" value="1"/>
</dbReference>
<dbReference type="FunFam" id="1.10.472.80:FF:000001">
    <property type="entry name" value="TBC1 domain family member 22B"/>
    <property type="match status" value="1"/>
</dbReference>
<protein>
    <submittedName>
        <fullName evidence="4">Rab-GAP TBC domain-containing protein</fullName>
    </submittedName>
</protein>
<keyword evidence="2" id="KW-0472">Membrane</keyword>
<evidence type="ECO:0000313" key="4">
    <source>
        <dbReference type="WBParaSite" id="MCU_012449-RC"/>
    </source>
</evidence>
<dbReference type="SMART" id="SM00164">
    <property type="entry name" value="TBC"/>
    <property type="match status" value="1"/>
</dbReference>
<evidence type="ECO:0000256" key="1">
    <source>
        <dbReference type="ARBA" id="ARBA00022468"/>
    </source>
</evidence>
<dbReference type="PROSITE" id="PS50086">
    <property type="entry name" value="TBC_RABGAP"/>
    <property type="match status" value="1"/>
</dbReference>
<evidence type="ECO:0000259" key="3">
    <source>
        <dbReference type="PROSITE" id="PS50086"/>
    </source>
</evidence>
<dbReference type="FunFam" id="1.10.10.750:FF:000009">
    <property type="entry name" value="TBC1 domain family member 22A"/>
    <property type="match status" value="1"/>
</dbReference>
<dbReference type="Pfam" id="PF00566">
    <property type="entry name" value="RabGAP-TBC"/>
    <property type="match status" value="1"/>
</dbReference>
<dbReference type="Gene3D" id="1.10.8.270">
    <property type="entry name" value="putative rabgap domain of human tbc1 domain family member 14 like domains"/>
    <property type="match status" value="1"/>
</dbReference>
<organism evidence="4">
    <name type="scientific">Mesocestoides corti</name>
    <name type="common">Flatworm</name>
    <dbReference type="NCBI Taxonomy" id="53468"/>
    <lineage>
        <taxon>Eukaryota</taxon>
        <taxon>Metazoa</taxon>
        <taxon>Spiralia</taxon>
        <taxon>Lophotrochozoa</taxon>
        <taxon>Platyhelminthes</taxon>
        <taxon>Cestoda</taxon>
        <taxon>Eucestoda</taxon>
        <taxon>Cyclophyllidea</taxon>
        <taxon>Mesocestoididae</taxon>
        <taxon>Mesocestoides</taxon>
    </lineage>
</organism>
<dbReference type="AlphaFoldDB" id="A0A5K3G0E4"/>